<keyword evidence="3" id="KW-1185">Reference proteome</keyword>
<dbReference type="RefSeq" id="WP_169383736.1">
    <property type="nucleotide sequence ID" value="NZ_JAAXLA010000052.1"/>
</dbReference>
<evidence type="ECO:0000256" key="1">
    <source>
        <dbReference type="SAM" id="MobiDB-lite"/>
    </source>
</evidence>
<name>A0ABX1SGR5_9PSEU</name>
<organism evidence="2 3">
    <name type="scientific">Pseudonocardia acidicola</name>
    <dbReference type="NCBI Taxonomy" id="2724939"/>
    <lineage>
        <taxon>Bacteria</taxon>
        <taxon>Bacillati</taxon>
        <taxon>Actinomycetota</taxon>
        <taxon>Actinomycetes</taxon>
        <taxon>Pseudonocardiales</taxon>
        <taxon>Pseudonocardiaceae</taxon>
        <taxon>Pseudonocardia</taxon>
    </lineage>
</organism>
<protein>
    <submittedName>
        <fullName evidence="2">Uncharacterized protein</fullName>
    </submittedName>
</protein>
<sequence>MGDAASRRSRKAGPSVLTPPAGLPVQRDVHAAVPAQRDGSPDQVPAQPPAPPAPQARSATTCTCGHERETHEHLRPGSDCGACGATVCSAYHPRSGRIRRALRRIGLLAD</sequence>
<reference evidence="2 3" key="1">
    <citation type="submission" date="2020-04" db="EMBL/GenBank/DDBJ databases">
        <authorList>
            <person name="Klaysubun C."/>
            <person name="Duangmal K."/>
            <person name="Lipun K."/>
        </authorList>
    </citation>
    <scope>NUCLEOTIDE SEQUENCE [LARGE SCALE GENOMIC DNA]</scope>
    <source>
        <strain evidence="2 3">K10HN5</strain>
    </source>
</reference>
<proteinExistence type="predicted"/>
<comment type="caution">
    <text evidence="2">The sequence shown here is derived from an EMBL/GenBank/DDBJ whole genome shotgun (WGS) entry which is preliminary data.</text>
</comment>
<evidence type="ECO:0000313" key="3">
    <source>
        <dbReference type="Proteomes" id="UP000820669"/>
    </source>
</evidence>
<dbReference type="EMBL" id="JAAXLA010000052">
    <property type="protein sequence ID" value="NMI00261.1"/>
    <property type="molecule type" value="Genomic_DNA"/>
</dbReference>
<feature type="region of interest" description="Disordered" evidence="1">
    <location>
        <begin position="1"/>
        <end position="61"/>
    </location>
</feature>
<gene>
    <name evidence="2" type="ORF">HF526_23545</name>
</gene>
<dbReference type="Proteomes" id="UP000820669">
    <property type="component" value="Unassembled WGS sequence"/>
</dbReference>
<accession>A0ABX1SGR5</accession>
<evidence type="ECO:0000313" key="2">
    <source>
        <dbReference type="EMBL" id="NMI00261.1"/>
    </source>
</evidence>